<organism evidence="1 2">
    <name type="scientific">Paludifilum halophilum</name>
    <dbReference type="NCBI Taxonomy" id="1642702"/>
    <lineage>
        <taxon>Bacteria</taxon>
        <taxon>Bacillati</taxon>
        <taxon>Bacillota</taxon>
        <taxon>Bacilli</taxon>
        <taxon>Bacillales</taxon>
        <taxon>Thermoactinomycetaceae</taxon>
        <taxon>Paludifilum</taxon>
    </lineage>
</organism>
<proteinExistence type="predicted"/>
<reference evidence="1 2" key="1">
    <citation type="submission" date="2017-07" db="EMBL/GenBank/DDBJ databases">
        <title>The genome sequence of Paludifilum halophilum highlights mechanisms for microbial adaptation to high salt environemnts.</title>
        <authorList>
            <person name="Belbahri L."/>
        </authorList>
    </citation>
    <scope>NUCLEOTIDE SEQUENCE [LARGE SCALE GENOMIC DNA]</scope>
    <source>
        <strain evidence="1 2">DSM 102817</strain>
    </source>
</reference>
<keyword evidence="2" id="KW-1185">Reference proteome</keyword>
<comment type="caution">
    <text evidence="1">The sequence shown here is derived from an EMBL/GenBank/DDBJ whole genome shotgun (WGS) entry which is preliminary data.</text>
</comment>
<evidence type="ECO:0000313" key="1">
    <source>
        <dbReference type="EMBL" id="OYD05996.1"/>
    </source>
</evidence>
<evidence type="ECO:0000313" key="2">
    <source>
        <dbReference type="Proteomes" id="UP000215459"/>
    </source>
</evidence>
<name>A0A235B124_9BACL</name>
<gene>
    <name evidence="1" type="ORF">CHM34_18690</name>
</gene>
<dbReference type="Proteomes" id="UP000215459">
    <property type="component" value="Unassembled WGS sequence"/>
</dbReference>
<protein>
    <submittedName>
        <fullName evidence="1">Uncharacterized protein</fullName>
    </submittedName>
</protein>
<accession>A0A235B124</accession>
<dbReference type="EMBL" id="NOWF01000157">
    <property type="protein sequence ID" value="OYD05996.1"/>
    <property type="molecule type" value="Genomic_DNA"/>
</dbReference>
<sequence>MKNHKLKNYRNGVWDEIEGLDAFSIEAVPREMNTKADSLLVFASLLLPHLEFKDTKYQI</sequence>
<dbReference type="AlphaFoldDB" id="A0A235B124"/>